<keyword evidence="11" id="KW-1133">Transmembrane helix</keyword>
<gene>
    <name evidence="26" type="ORF">E2I00_008369</name>
</gene>
<comment type="similarity">
    <text evidence="4">Belongs to the mitochondrial carrier (TC 2.A.29) family.</text>
</comment>
<evidence type="ECO:0000256" key="10">
    <source>
        <dbReference type="ARBA" id="ARBA00022845"/>
    </source>
</evidence>
<dbReference type="PROSITE" id="PS50920">
    <property type="entry name" value="SOLCAR"/>
    <property type="match status" value="3"/>
</dbReference>
<dbReference type="InterPro" id="IPR023395">
    <property type="entry name" value="MCP_dom_sf"/>
</dbReference>
<dbReference type="Proteomes" id="UP000437017">
    <property type="component" value="Unassembled WGS sequence"/>
</dbReference>
<dbReference type="InterPro" id="IPR003890">
    <property type="entry name" value="MIF4G-like_typ-3"/>
</dbReference>
<evidence type="ECO:0000256" key="12">
    <source>
        <dbReference type="ARBA" id="ARBA00023128"/>
    </source>
</evidence>
<protein>
    <recommendedName>
        <fullName evidence="22 25">MIF4G domain-containing protein</fullName>
    </recommendedName>
    <alternativeName>
        <fullName evidence="18">Mitochondrial thiamine pyrophosphate carrier</fullName>
    </alternativeName>
    <alternativeName>
        <fullName evidence="19">Solute carrier family 25 member 19</fullName>
    </alternativeName>
</protein>
<dbReference type="PANTHER" id="PTHR23254">
    <property type="entry name" value="EIF4G DOMAIN PROTEIN"/>
    <property type="match status" value="1"/>
</dbReference>
<comment type="similarity">
    <text evidence="17">Belongs to the MIF4GD family.</text>
</comment>
<dbReference type="Gene3D" id="1.50.40.10">
    <property type="entry name" value="Mitochondrial carrier domain"/>
    <property type="match status" value="1"/>
</dbReference>
<evidence type="ECO:0000256" key="13">
    <source>
        <dbReference type="ARBA" id="ARBA00023136"/>
    </source>
</evidence>
<dbReference type="InterPro" id="IPR016024">
    <property type="entry name" value="ARM-type_fold"/>
</dbReference>
<evidence type="ECO:0000256" key="18">
    <source>
        <dbReference type="ARBA" id="ARBA00040836"/>
    </source>
</evidence>
<evidence type="ECO:0000256" key="20">
    <source>
        <dbReference type="ARBA" id="ARBA00050799"/>
    </source>
</evidence>
<dbReference type="GO" id="GO:0006446">
    <property type="term" value="P:regulation of translational initiation"/>
    <property type="evidence" value="ECO:0007669"/>
    <property type="project" value="TreeGrafter"/>
</dbReference>
<dbReference type="GO" id="GO:0003723">
    <property type="term" value="F:RNA binding"/>
    <property type="evidence" value="ECO:0007669"/>
    <property type="project" value="InterPro"/>
</dbReference>
<dbReference type="SUPFAM" id="SSF103506">
    <property type="entry name" value="Mitochondrial carrier"/>
    <property type="match status" value="1"/>
</dbReference>
<evidence type="ECO:0000256" key="7">
    <source>
        <dbReference type="ARBA" id="ARBA00022490"/>
    </source>
</evidence>
<comment type="catalytic activity">
    <reaction evidence="20">
        <text>thiamine phosphate(out) + thiamine diphosphate(in) = thiamine phosphate(in) + thiamine diphosphate(out)</text>
        <dbReference type="Rhea" id="RHEA:73383"/>
        <dbReference type="ChEBI" id="CHEBI:37575"/>
        <dbReference type="ChEBI" id="CHEBI:58937"/>
    </reaction>
</comment>
<dbReference type="PANTHER" id="PTHR23254:SF17">
    <property type="entry name" value="MIF4G DOMAIN-CONTAINING PROTEIN"/>
    <property type="match status" value="1"/>
</dbReference>
<keyword evidence="13 23" id="KW-0472">Membrane</keyword>
<comment type="subunit">
    <text evidence="21">Interacts with EIF4G1, EIF4G2 and SLBP; probably tethered by SLBP to the 3'-end of mRNAs ending with the histone stem-loop, it also interacts with EIF4G1 which is bound to their 5'-end.</text>
</comment>
<organism evidence="26 27">
    <name type="scientific">Balaenoptera physalus</name>
    <name type="common">Fin whale</name>
    <name type="synonym">Balaena physalus</name>
    <dbReference type="NCBI Taxonomy" id="9770"/>
    <lineage>
        <taxon>Eukaryota</taxon>
        <taxon>Metazoa</taxon>
        <taxon>Chordata</taxon>
        <taxon>Craniata</taxon>
        <taxon>Vertebrata</taxon>
        <taxon>Euteleostomi</taxon>
        <taxon>Mammalia</taxon>
        <taxon>Eutheria</taxon>
        <taxon>Laurasiatheria</taxon>
        <taxon>Artiodactyla</taxon>
        <taxon>Whippomorpha</taxon>
        <taxon>Cetacea</taxon>
        <taxon>Mysticeti</taxon>
        <taxon>Balaenopteridae</taxon>
        <taxon>Balaenoptera</taxon>
    </lineage>
</organism>
<evidence type="ECO:0000256" key="14">
    <source>
        <dbReference type="ARBA" id="ARBA00023242"/>
    </source>
</evidence>
<sequence length="650" mass="71485">MVGYDPRADGRNVSNLEVAVAGSVSGLVTRVLISPLDVIKIRFQLQIERLSRSDPNAKYHGILQAGRQILQEEGPTAFWKGHIPAQLLSIGYGAVQFLSFEVLTELVHRASVRDARDFSVHFVCGGLSACVATLAVHPVDVLRTRFAAQGEPRVYKTLRNAVVTMYRTEGPLVFYKGLNPTLIAIFPYAGFQFSFYSSLKHAYEWAMPAEGKKNENFKNLLCGSGAGVISKTLTYPMDLFKKRLQVGGFEQARASFGQVRSYKGLLDCARQVLREEGAQGCFKGLAPSLLKAALSTGFVFFWYELFCNLFHRASCPGREEPSAAAWVPPEGPRGFSTGEHGANAGPGLRGPNPASQKELDVSPRCGAHSGQQLPSCTPSLRLPGELSCVWVGRSLSRAPPGSRVVLCASCVIPERGGRAGSLVRAQLVLRKLGSPVQDLEPDLASAPAPAFEQVSDPGAVDLEKVANVIVDHSLQDCVFSKEAGRMCYAIIQAESKQAGQSVFRRGLLNRLQQEYQAREQLRARSLQGWVCYVTFICNIFDYLRVNNMPMMALVNPVYDCLFRLAQPDSLSKEEEVDCLVLQLHRVGEQLEKMNGQRMDELFVLIRDGFLLPAGLSSLAQLLLLEIVEFRAAGWKTTPAAHKYYYSEVSD</sequence>
<dbReference type="FunFam" id="1.50.40.10:FF:000011">
    <property type="entry name" value="Mitochondrial thiamine pyrophosphate carrier 1"/>
    <property type="match status" value="1"/>
</dbReference>
<dbReference type="GO" id="GO:0090422">
    <property type="term" value="F:thiamine pyrophosphate transmembrane transporter activity"/>
    <property type="evidence" value="ECO:0007669"/>
    <property type="project" value="UniProtKB-ARBA"/>
</dbReference>
<dbReference type="Gene3D" id="1.25.40.180">
    <property type="match status" value="1"/>
</dbReference>
<comment type="subcellular location">
    <subcellularLocation>
        <location evidence="3">Cytoplasm</location>
    </subcellularLocation>
    <subcellularLocation>
        <location evidence="2">Mitochondrion membrane</location>
        <topology evidence="2">Multi-pass membrane protein</topology>
    </subcellularLocation>
    <subcellularLocation>
        <location evidence="1">Nucleus</location>
    </subcellularLocation>
</comment>
<evidence type="ECO:0000313" key="26">
    <source>
        <dbReference type="EMBL" id="KAB0400741.1"/>
    </source>
</evidence>
<dbReference type="GO" id="GO:0005829">
    <property type="term" value="C:cytosol"/>
    <property type="evidence" value="ECO:0007669"/>
    <property type="project" value="TreeGrafter"/>
</dbReference>
<dbReference type="Pfam" id="PF02854">
    <property type="entry name" value="MIF4G"/>
    <property type="match status" value="1"/>
</dbReference>
<dbReference type="Pfam" id="PF00153">
    <property type="entry name" value="Mito_carr"/>
    <property type="match status" value="3"/>
</dbReference>
<evidence type="ECO:0000256" key="1">
    <source>
        <dbReference type="ARBA" id="ARBA00004123"/>
    </source>
</evidence>
<accession>A0A6A1Q3Q5</accession>
<dbReference type="GO" id="GO:0042802">
    <property type="term" value="F:identical protein binding"/>
    <property type="evidence" value="ECO:0007669"/>
    <property type="project" value="UniProtKB-ARBA"/>
</dbReference>
<keyword evidence="7" id="KW-0963">Cytoplasm</keyword>
<keyword evidence="6" id="KW-0050">Antiport</keyword>
<dbReference type="OrthoDB" id="18574at2759"/>
<keyword evidence="12" id="KW-0496">Mitochondrion</keyword>
<dbReference type="GO" id="GO:0008494">
    <property type="term" value="F:translation activator activity"/>
    <property type="evidence" value="ECO:0007669"/>
    <property type="project" value="TreeGrafter"/>
</dbReference>
<dbReference type="AlphaFoldDB" id="A0A6A1Q3Q5"/>
<evidence type="ECO:0000256" key="5">
    <source>
        <dbReference type="ARBA" id="ARBA00022448"/>
    </source>
</evidence>
<evidence type="ECO:0000256" key="19">
    <source>
        <dbReference type="ARBA" id="ARBA00041879"/>
    </source>
</evidence>
<keyword evidence="14" id="KW-0539">Nucleus</keyword>
<comment type="caution">
    <text evidence="26">The sequence shown here is derived from an EMBL/GenBank/DDBJ whole genome shotgun (WGS) entry which is preliminary data.</text>
</comment>
<dbReference type="PRINTS" id="PR00926">
    <property type="entry name" value="MITOCARRIER"/>
</dbReference>
<keyword evidence="10" id="KW-0810">Translation regulation</keyword>
<dbReference type="InterPro" id="IPR018108">
    <property type="entry name" value="MCP_transmembrane"/>
</dbReference>
<dbReference type="InterPro" id="IPR002067">
    <property type="entry name" value="MCP"/>
</dbReference>
<keyword evidence="9" id="KW-0677">Repeat</keyword>
<evidence type="ECO:0000256" key="11">
    <source>
        <dbReference type="ARBA" id="ARBA00022989"/>
    </source>
</evidence>
<dbReference type="GO" id="GO:0031966">
    <property type="term" value="C:mitochondrial membrane"/>
    <property type="evidence" value="ECO:0007669"/>
    <property type="project" value="UniProtKB-SubCell"/>
</dbReference>
<comment type="function">
    <text evidence="16">Functions in replication-dependent translation of histone mRNAs which differ from other eukaryotic mRNAs in that they do not end with a poly-A tail but a stem-loop. May participate in circularizing those mRNAs specifically enhancing their translation.</text>
</comment>
<comment type="function">
    <text evidence="15">Mitochondrial transporter mediating uptake of thiamine diphosphate into mitochondria. It is not clear if the antiporter activity is affected by the membrane potential or by the proton electrochemical gradient.</text>
</comment>
<keyword evidence="27" id="KW-1185">Reference proteome</keyword>
<feature type="repeat" description="Solcar" evidence="23">
    <location>
        <begin position="116"/>
        <end position="202"/>
    </location>
</feature>
<evidence type="ECO:0000256" key="24">
    <source>
        <dbReference type="SAM" id="MobiDB-lite"/>
    </source>
</evidence>
<feature type="domain" description="MIF4G" evidence="25">
    <location>
        <begin position="429"/>
        <end position="633"/>
    </location>
</feature>
<evidence type="ECO:0000256" key="6">
    <source>
        <dbReference type="ARBA" id="ARBA00022449"/>
    </source>
</evidence>
<proteinExistence type="inferred from homology"/>
<dbReference type="SMART" id="SM00543">
    <property type="entry name" value="MIF4G"/>
    <property type="match status" value="1"/>
</dbReference>
<evidence type="ECO:0000256" key="17">
    <source>
        <dbReference type="ARBA" id="ARBA00038204"/>
    </source>
</evidence>
<evidence type="ECO:0000256" key="23">
    <source>
        <dbReference type="PROSITE-ProRule" id="PRU00282"/>
    </source>
</evidence>
<dbReference type="InterPro" id="IPR051367">
    <property type="entry name" value="mRNA_TranslReg/HistoneTransl"/>
</dbReference>
<dbReference type="GO" id="GO:0062073">
    <property type="term" value="C:histone mRNA stem-loop binding complex"/>
    <property type="evidence" value="ECO:0007669"/>
    <property type="project" value="UniProtKB-ARBA"/>
</dbReference>
<feature type="repeat" description="Solcar" evidence="23">
    <location>
        <begin position="214"/>
        <end position="309"/>
    </location>
</feature>
<keyword evidence="5" id="KW-0813">Transport</keyword>
<feature type="region of interest" description="Disordered" evidence="24">
    <location>
        <begin position="321"/>
        <end position="373"/>
    </location>
</feature>
<evidence type="ECO:0000256" key="9">
    <source>
        <dbReference type="ARBA" id="ARBA00022737"/>
    </source>
</evidence>
<dbReference type="GO" id="GO:0042723">
    <property type="term" value="P:thiamine-containing compound metabolic process"/>
    <property type="evidence" value="ECO:0007669"/>
    <property type="project" value="UniProtKB-ARBA"/>
</dbReference>
<evidence type="ECO:0000259" key="25">
    <source>
        <dbReference type="SMART" id="SM00543"/>
    </source>
</evidence>
<evidence type="ECO:0000256" key="22">
    <source>
        <dbReference type="ARBA" id="ARBA00072926"/>
    </source>
</evidence>
<keyword evidence="8 23" id="KW-0812">Transmembrane</keyword>
<evidence type="ECO:0000256" key="4">
    <source>
        <dbReference type="ARBA" id="ARBA00006375"/>
    </source>
</evidence>
<evidence type="ECO:0000256" key="21">
    <source>
        <dbReference type="ARBA" id="ARBA00064161"/>
    </source>
</evidence>
<name>A0A6A1Q3Q5_BALPH</name>
<evidence type="ECO:0000256" key="3">
    <source>
        <dbReference type="ARBA" id="ARBA00004496"/>
    </source>
</evidence>
<reference evidence="26 27" key="1">
    <citation type="journal article" date="2019" name="PLoS ONE">
        <title>Genomic analyses reveal an absence of contemporary introgressive admixture between fin whales and blue whales, despite known hybrids.</title>
        <authorList>
            <person name="Westbury M.V."/>
            <person name="Petersen B."/>
            <person name="Lorenzen E.D."/>
        </authorList>
    </citation>
    <scope>NUCLEOTIDE SEQUENCE [LARGE SCALE GENOMIC DNA]</scope>
    <source>
        <strain evidence="26">FinWhale-01</strain>
    </source>
</reference>
<dbReference type="EMBL" id="SGJD01001315">
    <property type="protein sequence ID" value="KAB0400741.1"/>
    <property type="molecule type" value="Genomic_DNA"/>
</dbReference>
<evidence type="ECO:0000313" key="27">
    <source>
        <dbReference type="Proteomes" id="UP000437017"/>
    </source>
</evidence>
<evidence type="ECO:0000256" key="16">
    <source>
        <dbReference type="ARBA" id="ARBA00037643"/>
    </source>
</evidence>
<dbReference type="FunFam" id="1.25.40.180:FF:000025">
    <property type="entry name" value="MIF4G domain containing a"/>
    <property type="match status" value="1"/>
</dbReference>
<evidence type="ECO:0000256" key="2">
    <source>
        <dbReference type="ARBA" id="ARBA00004225"/>
    </source>
</evidence>
<feature type="repeat" description="Solcar" evidence="23">
    <location>
        <begin position="13"/>
        <end position="106"/>
    </location>
</feature>
<evidence type="ECO:0000256" key="15">
    <source>
        <dbReference type="ARBA" id="ARBA00037549"/>
    </source>
</evidence>
<dbReference type="SUPFAM" id="SSF48371">
    <property type="entry name" value="ARM repeat"/>
    <property type="match status" value="1"/>
</dbReference>
<dbReference type="GO" id="GO:0005634">
    <property type="term" value="C:nucleus"/>
    <property type="evidence" value="ECO:0007669"/>
    <property type="project" value="UniProtKB-SubCell"/>
</dbReference>
<dbReference type="GO" id="GO:0015297">
    <property type="term" value="F:antiporter activity"/>
    <property type="evidence" value="ECO:0007669"/>
    <property type="project" value="UniProtKB-KW"/>
</dbReference>
<evidence type="ECO:0000256" key="8">
    <source>
        <dbReference type="ARBA" id="ARBA00022692"/>
    </source>
</evidence>